<reference evidence="2 3" key="1">
    <citation type="submission" date="2023-02" db="EMBL/GenBank/DDBJ databases">
        <title>Bacterial whole genomic sequence of Curvibacter sp. HBC61.</title>
        <authorList>
            <person name="Le V."/>
            <person name="Ko S.-R."/>
            <person name="Ahn C.-Y."/>
            <person name="Oh H.-M."/>
        </authorList>
    </citation>
    <scope>NUCLEOTIDE SEQUENCE [LARGE SCALE GENOMIC DNA]</scope>
    <source>
        <strain evidence="2 3">HBC61</strain>
    </source>
</reference>
<proteinExistence type="predicted"/>
<feature type="domain" description="AB hydrolase-1" evidence="1">
    <location>
        <begin position="7"/>
        <end position="227"/>
    </location>
</feature>
<keyword evidence="2" id="KW-0378">Hydrolase</keyword>
<organism evidence="2 3">
    <name type="scientific">Curvibacter cyanobacteriorum</name>
    <dbReference type="NCBI Taxonomy" id="3026422"/>
    <lineage>
        <taxon>Bacteria</taxon>
        <taxon>Pseudomonadati</taxon>
        <taxon>Pseudomonadota</taxon>
        <taxon>Betaproteobacteria</taxon>
        <taxon>Burkholderiales</taxon>
        <taxon>Comamonadaceae</taxon>
        <taxon>Curvibacter</taxon>
    </lineage>
</organism>
<dbReference type="PRINTS" id="PR00111">
    <property type="entry name" value="ABHYDROLASE"/>
</dbReference>
<dbReference type="Proteomes" id="UP001528673">
    <property type="component" value="Unassembled WGS sequence"/>
</dbReference>
<dbReference type="EMBL" id="JAQSIP010000002">
    <property type="protein sequence ID" value="MDD0837741.1"/>
    <property type="molecule type" value="Genomic_DNA"/>
</dbReference>
<dbReference type="InterPro" id="IPR000073">
    <property type="entry name" value="AB_hydrolase_1"/>
</dbReference>
<dbReference type="PANTHER" id="PTHR43194">
    <property type="entry name" value="HYDROLASE ALPHA/BETA FOLD FAMILY"/>
    <property type="match status" value="1"/>
</dbReference>
<gene>
    <name evidence="2" type="ORF">PSQ40_04065</name>
</gene>
<name>A0ABT5MWS0_9BURK</name>
<dbReference type="Gene3D" id="3.40.50.1820">
    <property type="entry name" value="alpha/beta hydrolase"/>
    <property type="match status" value="1"/>
</dbReference>
<protein>
    <submittedName>
        <fullName evidence="2">Alpha/beta hydrolase</fullName>
    </submittedName>
</protein>
<dbReference type="RefSeq" id="WP_273949007.1">
    <property type="nucleotide sequence ID" value="NZ_JAQSIP010000002.1"/>
</dbReference>
<evidence type="ECO:0000313" key="3">
    <source>
        <dbReference type="Proteomes" id="UP001528673"/>
    </source>
</evidence>
<dbReference type="Pfam" id="PF12697">
    <property type="entry name" value="Abhydrolase_6"/>
    <property type="match status" value="1"/>
</dbReference>
<keyword evidence="3" id="KW-1185">Reference proteome</keyword>
<evidence type="ECO:0000313" key="2">
    <source>
        <dbReference type="EMBL" id="MDD0837741.1"/>
    </source>
</evidence>
<dbReference type="GO" id="GO:0016787">
    <property type="term" value="F:hydrolase activity"/>
    <property type="evidence" value="ECO:0007669"/>
    <property type="project" value="UniProtKB-KW"/>
</dbReference>
<comment type="caution">
    <text evidence="2">The sequence shown here is derived from an EMBL/GenBank/DDBJ whole genome shotgun (WGS) entry which is preliminary data.</text>
</comment>
<dbReference type="SUPFAM" id="SSF53474">
    <property type="entry name" value="alpha/beta-Hydrolases"/>
    <property type="match status" value="1"/>
</dbReference>
<dbReference type="PANTHER" id="PTHR43194:SF5">
    <property type="entry name" value="PIMELOYL-[ACYL-CARRIER PROTEIN] METHYL ESTER ESTERASE"/>
    <property type="match status" value="1"/>
</dbReference>
<sequence>MSAPATVVLLPGLLCDEAVWADQLTGLGERPCVVPDYGTRSSITDMATHVLAAVPAERLCVAGHSMGGRVALEMVRLAPERIERLALLDTGVTPRPEGPDGLAEEQQRLALLALARAEGMATMARRWAVGMVHPERLNTPLFEDIVAMVARKSTAVFAAQIQALLGRPDARPVLAQWRGPTLLLCGRQDSWSPLARHEQMQALAPQSRLVVIEDSGHMSPQEQPAAVTGALRRWLEQTC</sequence>
<dbReference type="InterPro" id="IPR029058">
    <property type="entry name" value="AB_hydrolase_fold"/>
</dbReference>
<accession>A0ABT5MWS0</accession>
<evidence type="ECO:0000259" key="1">
    <source>
        <dbReference type="Pfam" id="PF12697"/>
    </source>
</evidence>
<dbReference type="InterPro" id="IPR050228">
    <property type="entry name" value="Carboxylesterase_BioH"/>
</dbReference>